<evidence type="ECO:0000313" key="4">
    <source>
        <dbReference type="EMBL" id="MDF8333704.1"/>
    </source>
</evidence>
<organism evidence="4 5">
    <name type="scientific">Novosphingobium cyanobacteriorum</name>
    <dbReference type="NCBI Taxonomy" id="3024215"/>
    <lineage>
        <taxon>Bacteria</taxon>
        <taxon>Pseudomonadati</taxon>
        <taxon>Pseudomonadota</taxon>
        <taxon>Alphaproteobacteria</taxon>
        <taxon>Sphingomonadales</taxon>
        <taxon>Sphingomonadaceae</taxon>
        <taxon>Novosphingobium</taxon>
    </lineage>
</organism>
<dbReference type="InterPro" id="IPR016162">
    <property type="entry name" value="Ald_DH_N"/>
</dbReference>
<dbReference type="InterPro" id="IPR050740">
    <property type="entry name" value="Aldehyde_DH_Superfamily"/>
</dbReference>
<keyword evidence="2" id="KW-0560">Oxidoreductase</keyword>
<dbReference type="PANTHER" id="PTHR43353:SF5">
    <property type="entry name" value="SUCCINATE-SEMIALDEHYDE DEHYDROGENASE, MITOCHONDRIAL"/>
    <property type="match status" value="1"/>
</dbReference>
<accession>A0ABT6CIE9</accession>
<dbReference type="PANTHER" id="PTHR43353">
    <property type="entry name" value="SUCCINATE-SEMIALDEHYDE DEHYDROGENASE, MITOCHONDRIAL"/>
    <property type="match status" value="1"/>
</dbReference>
<dbReference type="Pfam" id="PF00171">
    <property type="entry name" value="Aldedh"/>
    <property type="match status" value="1"/>
</dbReference>
<dbReference type="InterPro" id="IPR016163">
    <property type="entry name" value="Ald_DH_C"/>
</dbReference>
<gene>
    <name evidence="4" type="ORF">POM99_10875</name>
</gene>
<dbReference type="RefSeq" id="WP_277277661.1">
    <property type="nucleotide sequence ID" value="NZ_JAROCY010000009.1"/>
</dbReference>
<dbReference type="EMBL" id="JAROCY010000009">
    <property type="protein sequence ID" value="MDF8333704.1"/>
    <property type="molecule type" value="Genomic_DNA"/>
</dbReference>
<name>A0ABT6CIE9_9SPHN</name>
<dbReference type="SUPFAM" id="SSF53720">
    <property type="entry name" value="ALDH-like"/>
    <property type="match status" value="1"/>
</dbReference>
<protein>
    <submittedName>
        <fullName evidence="4">NAD-dependent succinate-semialdehyde dehydrogenase</fullName>
    </submittedName>
</protein>
<evidence type="ECO:0000256" key="1">
    <source>
        <dbReference type="ARBA" id="ARBA00009986"/>
    </source>
</evidence>
<dbReference type="InterPro" id="IPR015590">
    <property type="entry name" value="Aldehyde_DH_dom"/>
</dbReference>
<evidence type="ECO:0000259" key="3">
    <source>
        <dbReference type="Pfam" id="PF00171"/>
    </source>
</evidence>
<keyword evidence="5" id="KW-1185">Reference proteome</keyword>
<sequence length="480" mass="50812">MTTNPQATYPRLAMYIAGRWITAADRTHRVVNPATGETLGELPLANAGDLDAALQCAERGFRTWRATPVAERARVLQDAARLLRARVEQIATIATLEEGKTLAETRIETMACAALFDFYAEEAKRTYGRVLVRPAGTRSLVVHEPVGPVAAFAPWNFPVHNPGRKLGAPIAAGCSVILKPAEETPASAMAVVQALIDAGCPADVVQLVFGVPDEVSRHLLASPVIRKVSFTGSTAVGKHLLRLAADTVKRTTMELGGHAPVIVFDDCDLERTVETLAVGKARNAGQVCVSPTRFYVQDAIHDRFVAAFASRFGNTRIGNGLDGQTQMGPLANPRRVEAMGEIVADARRQGARIAGGGDGVDGPGNYWQPTILADVPITARVMNDEPFGPVAAIARFGSLDEAVEQANRLPFGLAAFAFTENARRANLIGDAIEAGMIGINTTGLAAADAPFGGVKQSGHGAEDGPEGLMACMVTKTIHQV</sequence>
<reference evidence="4 5" key="1">
    <citation type="submission" date="2023-03" db="EMBL/GenBank/DDBJ databases">
        <title>Novosphingobium cyanobacteriorum sp. nov., isolated from a eutrophic reservoir during the Microcystis bloom period.</title>
        <authorList>
            <person name="Kang M."/>
            <person name="Le V."/>
            <person name="Ko S.-R."/>
            <person name="Lee S.-A."/>
            <person name="Ahn C.-Y."/>
        </authorList>
    </citation>
    <scope>NUCLEOTIDE SEQUENCE [LARGE SCALE GENOMIC DNA]</scope>
    <source>
        <strain evidence="4 5">HBC54</strain>
    </source>
</reference>
<dbReference type="Gene3D" id="3.40.309.10">
    <property type="entry name" value="Aldehyde Dehydrogenase, Chain A, domain 2"/>
    <property type="match status" value="1"/>
</dbReference>
<proteinExistence type="inferred from homology"/>
<dbReference type="InterPro" id="IPR016161">
    <property type="entry name" value="Ald_DH/histidinol_DH"/>
</dbReference>
<evidence type="ECO:0000256" key="2">
    <source>
        <dbReference type="ARBA" id="ARBA00023002"/>
    </source>
</evidence>
<dbReference type="Proteomes" id="UP001222770">
    <property type="component" value="Unassembled WGS sequence"/>
</dbReference>
<evidence type="ECO:0000313" key="5">
    <source>
        <dbReference type="Proteomes" id="UP001222770"/>
    </source>
</evidence>
<feature type="domain" description="Aldehyde dehydrogenase" evidence="3">
    <location>
        <begin position="20"/>
        <end position="477"/>
    </location>
</feature>
<dbReference type="Gene3D" id="3.40.605.10">
    <property type="entry name" value="Aldehyde Dehydrogenase, Chain A, domain 1"/>
    <property type="match status" value="1"/>
</dbReference>
<comment type="similarity">
    <text evidence="1">Belongs to the aldehyde dehydrogenase family.</text>
</comment>
<comment type="caution">
    <text evidence="4">The sequence shown here is derived from an EMBL/GenBank/DDBJ whole genome shotgun (WGS) entry which is preliminary data.</text>
</comment>
<dbReference type="CDD" id="cd07103">
    <property type="entry name" value="ALDH_F5_SSADH_GabD"/>
    <property type="match status" value="1"/>
</dbReference>